<dbReference type="InterPro" id="IPR048266">
    <property type="entry name" value="Rax2-like_second"/>
</dbReference>
<name>A0AAD7QMX3_9ASCO</name>
<dbReference type="Gene3D" id="2.120.10.80">
    <property type="entry name" value="Kelch-type beta propeller"/>
    <property type="match status" value="1"/>
</dbReference>
<feature type="domain" description="Rax2-like C-terminal" evidence="3">
    <location>
        <begin position="899"/>
        <end position="1145"/>
    </location>
</feature>
<dbReference type="EMBL" id="JARPMG010000010">
    <property type="protein sequence ID" value="KAJ8097836.1"/>
    <property type="molecule type" value="Genomic_DNA"/>
</dbReference>
<protein>
    <submittedName>
        <fullName evidence="6">Cortical protein marker for cell polarity-domain-containing protein</fullName>
    </submittedName>
</protein>
<dbReference type="Pfam" id="PF12768">
    <property type="entry name" value="Rax2"/>
    <property type="match status" value="1"/>
</dbReference>
<evidence type="ECO:0000259" key="5">
    <source>
        <dbReference type="Pfam" id="PF20843"/>
    </source>
</evidence>
<reference evidence="6" key="1">
    <citation type="submission" date="2023-03" db="EMBL/GenBank/DDBJ databases">
        <title>Near-Complete genome sequence of Lipomyces tetrasporous NRRL Y-64009, an oleaginous yeast capable of growing on lignocellulosic hydrolysates.</title>
        <authorList>
            <consortium name="Lawrence Berkeley National Laboratory"/>
            <person name="Jagtap S.S."/>
            <person name="Liu J.-J."/>
            <person name="Walukiewicz H.E."/>
            <person name="Pangilinan J."/>
            <person name="Lipzen A."/>
            <person name="Ahrendt S."/>
            <person name="Koriabine M."/>
            <person name="Cobaugh K."/>
            <person name="Salamov A."/>
            <person name="Yoshinaga Y."/>
            <person name="Ng V."/>
            <person name="Daum C."/>
            <person name="Grigoriev I.V."/>
            <person name="Slininger P.J."/>
            <person name="Dien B.S."/>
            <person name="Jin Y.-S."/>
            <person name="Rao C.V."/>
        </authorList>
    </citation>
    <scope>NUCLEOTIDE SEQUENCE</scope>
    <source>
        <strain evidence="6">NRRL Y-64009</strain>
    </source>
</reference>
<feature type="domain" description="Rax2-like second" evidence="4">
    <location>
        <begin position="220"/>
        <end position="366"/>
    </location>
</feature>
<proteinExistence type="predicted"/>
<keyword evidence="1" id="KW-0472">Membrane</keyword>
<feature type="chain" id="PRO_5041905033" evidence="2">
    <location>
        <begin position="21"/>
        <end position="1229"/>
    </location>
</feature>
<keyword evidence="1" id="KW-1133">Transmembrane helix</keyword>
<sequence length="1229" mass="130098">MRSSALARLATGAIIYSTAAVAVGIESITLPDVDLSAVGQIGLVGDFRGVSLYQYAGQQGLSTEYASSTDSLLVDLPSNFFLDIDESDGIINSMCVLGESIYFGGNFTRIGDSEMQSVARINFSTGDVHDLDGGVLGNVNVAYCDFGNSLVYFGGSFTNNVAIWNASSESWETVPFGGLHGGPVNAIVERNGNLVLGGKFSGLGNSSSTSYISADGESRLQLVNLKTANISAQGSTSNSSYSNPKSVVCTNNISAADSTWLLEDGRAGVWTANFAYGFQPTRLRIRNADADGRGTKTFRLVAHPINGIMNLTYTDPDTGDKAYCDAFCPLQNITVAEYQTFEFVNVIGMDSFSLYLLDYYGDGAGLSDVQVYQEQIVSYAIDAYNEPASCSVNNSQISTSKSNGDWEITTVSGTSYLSATNVSGSYLNSTFVAFYPDISIAGNYTVLIYTPGCLADSSCSSRGQVNVTVRHRFNGATSETVLYQTNDFDKYDIIYEGYVEAIDESFRPVVTLAPVNSQAGNITVAAQKVQFILTSTSGGLNGLFEYDSTNFTTLSGSKNAKIYDTTVNIAGLSLDDEAEITGLVVADSSLYIAGNFTGQGSIHNFLILASDGTISAAQGGLNGSVAAMLLSDDGKSIIVGGDFGASANESSSAFGLSHVARYEIQNATWTGLDNGLNGPVDDIVRVSLNLSGNIYSTLMFTGDFSKILADGDEEAISRAGFALWIESDNAWAYRTAYELPFISGSISASVEIENGTYVLAGSLSSQSLVTSSGALLSSGLDLSGMPFDFTNSDDTLAKRSLLLPVDKNSPSGVLYSGAFYRNGSTGYSAVGGQFTIDTQSTSYQNFVVFNDTNVAGGFLSSDLSESTAVLALYNYENASLIIGGDFSGTIGENDVKGVIVWDLSTQTFASKQPPPLGGNRVQVNSIVPRPSTSSIIVAGTFSTAGNITCNGLCIYDLDTQSWSSVTGGISGDISSVRFINSEKAIVSGNMTTGDFTTCYMAQYDFGSSSWSTLGSQLSELPGPVNVFISTSDSVSNALVTGVYTGNGSTYLMAYSSDSWLSLGNNLLEGTVIYDLEILDLISSAPRNSSIIPNDSILLVVGDLKFAEYGNVSAAFFDGDSWTPFVYSVKEDNSPGVMYSLFTELAESVPSVYAAAHEKHLKAGYVVLIALAISLAIMFIIIGTGLIVAYWRRRSEGYEPFPSKLSDEQIAQTLLPAALFGDMPSGPSKQ</sequence>
<keyword evidence="2" id="KW-0732">Signal</keyword>
<dbReference type="InterPro" id="IPR015915">
    <property type="entry name" value="Kelch-typ_b-propeller"/>
</dbReference>
<dbReference type="PANTHER" id="PTHR31778">
    <property type="entry name" value="BUD SITE SELECTION PROTEIN RAX2"/>
    <property type="match status" value="1"/>
</dbReference>
<comment type="caution">
    <text evidence="6">The sequence shown here is derived from an EMBL/GenBank/DDBJ whole genome shotgun (WGS) entry which is preliminary data.</text>
</comment>
<evidence type="ECO:0000256" key="2">
    <source>
        <dbReference type="SAM" id="SignalP"/>
    </source>
</evidence>
<evidence type="ECO:0000256" key="1">
    <source>
        <dbReference type="SAM" id="Phobius"/>
    </source>
</evidence>
<dbReference type="RefSeq" id="XP_056041286.1">
    <property type="nucleotide sequence ID" value="XM_056185784.1"/>
</dbReference>
<evidence type="ECO:0000313" key="6">
    <source>
        <dbReference type="EMBL" id="KAJ8097836.1"/>
    </source>
</evidence>
<feature type="transmembrane region" description="Helical" evidence="1">
    <location>
        <begin position="1164"/>
        <end position="1190"/>
    </location>
</feature>
<dbReference type="PANTHER" id="PTHR31778:SF2">
    <property type="entry name" value="BUD SITE SELECTION PROTEIN RAX2"/>
    <property type="match status" value="1"/>
</dbReference>
<dbReference type="InterPro" id="IPR048265">
    <property type="entry name" value="Rax2-like_third"/>
</dbReference>
<dbReference type="InterPro" id="IPR011043">
    <property type="entry name" value="Gal_Oxase/kelch_b-propeller"/>
</dbReference>
<dbReference type="GeneID" id="80880950"/>
<evidence type="ECO:0000313" key="7">
    <source>
        <dbReference type="Proteomes" id="UP001217417"/>
    </source>
</evidence>
<keyword evidence="7" id="KW-1185">Reference proteome</keyword>
<dbReference type="AlphaFoldDB" id="A0AAD7QMX3"/>
<dbReference type="Proteomes" id="UP001217417">
    <property type="component" value="Unassembled WGS sequence"/>
</dbReference>
<gene>
    <name evidence="6" type="ORF">POJ06DRAFT_23198</name>
</gene>
<accession>A0AAD7QMX3</accession>
<dbReference type="Pfam" id="PF20842">
    <property type="entry name" value="Rax2_2"/>
    <property type="match status" value="1"/>
</dbReference>
<organism evidence="6 7">
    <name type="scientific">Lipomyces tetrasporus</name>
    <dbReference type="NCBI Taxonomy" id="54092"/>
    <lineage>
        <taxon>Eukaryota</taxon>
        <taxon>Fungi</taxon>
        <taxon>Dikarya</taxon>
        <taxon>Ascomycota</taxon>
        <taxon>Saccharomycotina</taxon>
        <taxon>Lipomycetes</taxon>
        <taxon>Lipomycetales</taxon>
        <taxon>Lipomycetaceae</taxon>
        <taxon>Lipomyces</taxon>
    </lineage>
</organism>
<dbReference type="InterPro" id="IPR024982">
    <property type="entry name" value="Rax2-like_C"/>
</dbReference>
<feature type="domain" description="Rax2-like third" evidence="5">
    <location>
        <begin position="378"/>
        <end position="533"/>
    </location>
</feature>
<evidence type="ECO:0000259" key="3">
    <source>
        <dbReference type="Pfam" id="PF12768"/>
    </source>
</evidence>
<dbReference type="SUPFAM" id="SSF50965">
    <property type="entry name" value="Galactose oxidase, central domain"/>
    <property type="match status" value="2"/>
</dbReference>
<feature type="signal peptide" evidence="2">
    <location>
        <begin position="1"/>
        <end position="20"/>
    </location>
</feature>
<evidence type="ECO:0000259" key="4">
    <source>
        <dbReference type="Pfam" id="PF20842"/>
    </source>
</evidence>
<keyword evidence="1" id="KW-0812">Transmembrane</keyword>
<dbReference type="Pfam" id="PF20843">
    <property type="entry name" value="Rax2_3"/>
    <property type="match status" value="1"/>
</dbReference>
<dbReference type="GO" id="GO:1902929">
    <property type="term" value="C:plasma membrane of growing cell tip"/>
    <property type="evidence" value="ECO:0007669"/>
    <property type="project" value="TreeGrafter"/>
</dbReference>